<keyword evidence="1" id="KW-0175">Coiled coil</keyword>
<comment type="caution">
    <text evidence="3">The sequence shown here is derived from an EMBL/GenBank/DDBJ whole genome shotgun (WGS) entry which is preliminary data.</text>
</comment>
<feature type="region of interest" description="Disordered" evidence="2">
    <location>
        <begin position="1"/>
        <end position="41"/>
    </location>
</feature>
<gene>
    <name evidence="3" type="ORF">CEPIT_LOCUS21486</name>
</gene>
<evidence type="ECO:0008006" key="5">
    <source>
        <dbReference type="Google" id="ProtNLM"/>
    </source>
</evidence>
<evidence type="ECO:0000313" key="4">
    <source>
        <dbReference type="Proteomes" id="UP001152523"/>
    </source>
</evidence>
<organism evidence="3 4">
    <name type="scientific">Cuscuta epithymum</name>
    <dbReference type="NCBI Taxonomy" id="186058"/>
    <lineage>
        <taxon>Eukaryota</taxon>
        <taxon>Viridiplantae</taxon>
        <taxon>Streptophyta</taxon>
        <taxon>Embryophyta</taxon>
        <taxon>Tracheophyta</taxon>
        <taxon>Spermatophyta</taxon>
        <taxon>Magnoliopsida</taxon>
        <taxon>eudicotyledons</taxon>
        <taxon>Gunneridae</taxon>
        <taxon>Pentapetalae</taxon>
        <taxon>asterids</taxon>
        <taxon>lamiids</taxon>
        <taxon>Solanales</taxon>
        <taxon>Convolvulaceae</taxon>
        <taxon>Cuscuteae</taxon>
        <taxon>Cuscuta</taxon>
        <taxon>Cuscuta subgen. Cuscuta</taxon>
    </lineage>
</organism>
<name>A0AAV0E499_9ASTE</name>
<reference evidence="3" key="1">
    <citation type="submission" date="2022-07" db="EMBL/GenBank/DDBJ databases">
        <authorList>
            <person name="Macas J."/>
            <person name="Novak P."/>
            <person name="Neumann P."/>
        </authorList>
    </citation>
    <scope>NUCLEOTIDE SEQUENCE</scope>
</reference>
<dbReference type="PANTHER" id="PTHR35500">
    <property type="entry name" value="OS03G0108700 PROTEIN"/>
    <property type="match status" value="1"/>
</dbReference>
<accession>A0AAV0E499</accession>
<protein>
    <recommendedName>
        <fullName evidence="5">Knotted 1-binding protein 36</fullName>
    </recommendedName>
</protein>
<dbReference type="Proteomes" id="UP001152523">
    <property type="component" value="Unassembled WGS sequence"/>
</dbReference>
<dbReference type="AlphaFoldDB" id="A0AAV0E499"/>
<evidence type="ECO:0000313" key="3">
    <source>
        <dbReference type="EMBL" id="CAH9116427.1"/>
    </source>
</evidence>
<feature type="coiled-coil region" evidence="1">
    <location>
        <begin position="89"/>
        <end position="116"/>
    </location>
</feature>
<evidence type="ECO:0000256" key="1">
    <source>
        <dbReference type="SAM" id="Coils"/>
    </source>
</evidence>
<dbReference type="PANTHER" id="PTHR35500:SF1">
    <property type="entry name" value="OS03G0108700 PROTEIN"/>
    <property type="match status" value="1"/>
</dbReference>
<evidence type="ECO:0000256" key="2">
    <source>
        <dbReference type="SAM" id="MobiDB-lite"/>
    </source>
</evidence>
<keyword evidence="4" id="KW-1185">Reference proteome</keyword>
<sequence length="141" mass="16173">MTQAGIEFRMENEGIANSKKRMKPSAETESSESEGAITKVAEDEAAVNTTVSEQMDLEIAQVHEKINRFTQLVSEMLESGKSMLKELSNEFEERMILIHQEQMEKWQEEIKELRLLDASNEEADAVLQNAKYLFRHVHVDS</sequence>
<dbReference type="EMBL" id="CAMAPF010000275">
    <property type="protein sequence ID" value="CAH9116427.1"/>
    <property type="molecule type" value="Genomic_DNA"/>
</dbReference>
<proteinExistence type="predicted"/>